<keyword evidence="3" id="KW-1185">Reference proteome</keyword>
<proteinExistence type="predicted"/>
<feature type="region of interest" description="Disordered" evidence="1">
    <location>
        <begin position="79"/>
        <end position="115"/>
    </location>
</feature>
<evidence type="ECO:0000256" key="1">
    <source>
        <dbReference type="SAM" id="MobiDB-lite"/>
    </source>
</evidence>
<accession>A0ABV9RPV5</accession>
<evidence type="ECO:0000313" key="3">
    <source>
        <dbReference type="Proteomes" id="UP001595909"/>
    </source>
</evidence>
<dbReference type="EMBL" id="JBHSIM010000059">
    <property type="protein sequence ID" value="MFC4836261.1"/>
    <property type="molecule type" value="Genomic_DNA"/>
</dbReference>
<sequence length="115" mass="12142">MADDDGQDDSPSLRGRDDSWEPPEKHRAADRFAGRSLRSAQAITDALAEAGVVDDGVVVVDRRAPRRGLGDLERLLDSALEEVEEDAPPAPGATGPHRVPPSPDDPDGAGQTGPR</sequence>
<evidence type="ECO:0000313" key="2">
    <source>
        <dbReference type="EMBL" id="MFC4836261.1"/>
    </source>
</evidence>
<protein>
    <submittedName>
        <fullName evidence="2">Uncharacterized protein</fullName>
    </submittedName>
</protein>
<organism evidence="2 3">
    <name type="scientific">Actinomycetospora chibensis</name>
    <dbReference type="NCBI Taxonomy" id="663606"/>
    <lineage>
        <taxon>Bacteria</taxon>
        <taxon>Bacillati</taxon>
        <taxon>Actinomycetota</taxon>
        <taxon>Actinomycetes</taxon>
        <taxon>Pseudonocardiales</taxon>
        <taxon>Pseudonocardiaceae</taxon>
        <taxon>Actinomycetospora</taxon>
    </lineage>
</organism>
<gene>
    <name evidence="2" type="ORF">ACFPEL_27885</name>
</gene>
<name>A0ABV9RPV5_9PSEU</name>
<reference evidence="3" key="1">
    <citation type="journal article" date="2019" name="Int. J. Syst. Evol. Microbiol.">
        <title>The Global Catalogue of Microorganisms (GCM) 10K type strain sequencing project: providing services to taxonomists for standard genome sequencing and annotation.</title>
        <authorList>
            <consortium name="The Broad Institute Genomics Platform"/>
            <consortium name="The Broad Institute Genome Sequencing Center for Infectious Disease"/>
            <person name="Wu L."/>
            <person name="Ma J."/>
        </authorList>
    </citation>
    <scope>NUCLEOTIDE SEQUENCE [LARGE SCALE GENOMIC DNA]</scope>
    <source>
        <strain evidence="3">CCUG 50347</strain>
    </source>
</reference>
<feature type="region of interest" description="Disordered" evidence="1">
    <location>
        <begin position="1"/>
        <end position="33"/>
    </location>
</feature>
<dbReference type="Proteomes" id="UP001595909">
    <property type="component" value="Unassembled WGS sequence"/>
</dbReference>
<dbReference type="RefSeq" id="WP_274192220.1">
    <property type="nucleotide sequence ID" value="NZ_BAABHN010000059.1"/>
</dbReference>
<feature type="compositionally biased region" description="Basic and acidic residues" evidence="1">
    <location>
        <begin position="14"/>
        <end position="33"/>
    </location>
</feature>
<comment type="caution">
    <text evidence="2">The sequence shown here is derived from an EMBL/GenBank/DDBJ whole genome shotgun (WGS) entry which is preliminary data.</text>
</comment>